<proteinExistence type="predicted"/>
<reference evidence="1 2" key="1">
    <citation type="submission" date="2023-04" db="EMBL/GenBank/DDBJ databases">
        <title>Forest soil microbial communities from Buena Vista Peninsula, Colon Province, Panama.</title>
        <authorList>
            <person name="Bouskill N."/>
        </authorList>
    </citation>
    <scope>NUCLEOTIDE SEQUENCE [LARGE SCALE GENOMIC DNA]</scope>
    <source>
        <strain evidence="1 2">GGS1</strain>
    </source>
</reference>
<dbReference type="Proteomes" id="UP001160499">
    <property type="component" value="Unassembled WGS sequence"/>
</dbReference>
<evidence type="ECO:0000313" key="1">
    <source>
        <dbReference type="EMBL" id="MDH6221253.1"/>
    </source>
</evidence>
<dbReference type="EMBL" id="JARXVH010000021">
    <property type="protein sequence ID" value="MDH6221253.1"/>
    <property type="molecule type" value="Genomic_DNA"/>
</dbReference>
<protein>
    <submittedName>
        <fullName evidence="1">Uncharacterized protein</fullName>
    </submittedName>
</protein>
<accession>A0ABT6LY75</accession>
<name>A0ABT6LY75_9ACTN</name>
<comment type="caution">
    <text evidence="1">The sequence shown here is derived from an EMBL/GenBank/DDBJ whole genome shotgun (WGS) entry which is preliminary data.</text>
</comment>
<evidence type="ECO:0000313" key="2">
    <source>
        <dbReference type="Proteomes" id="UP001160499"/>
    </source>
</evidence>
<gene>
    <name evidence="1" type="ORF">M2283_008595</name>
</gene>
<keyword evidence="2" id="KW-1185">Reference proteome</keyword>
<organism evidence="1 2">
    <name type="scientific">Streptomyces pseudovenezuelae</name>
    <dbReference type="NCBI Taxonomy" id="67350"/>
    <lineage>
        <taxon>Bacteria</taxon>
        <taxon>Bacillati</taxon>
        <taxon>Actinomycetota</taxon>
        <taxon>Actinomycetes</taxon>
        <taxon>Kitasatosporales</taxon>
        <taxon>Streptomycetaceae</taxon>
        <taxon>Streptomyces</taxon>
        <taxon>Streptomyces aurantiacus group</taxon>
    </lineage>
</organism>
<sequence>MRISGAHVNRGALNEPSLSITAPGAASPTISYWG</sequence>